<accession>A0ABN7RXY4</accession>
<dbReference type="InterPro" id="IPR017714">
    <property type="entry name" value="MethylthioRu-1-P_deHdtase_MtnB"/>
</dbReference>
<feature type="active site" description="Proton donor/acceptor" evidence="8">
    <location>
        <position position="132"/>
    </location>
</feature>
<keyword evidence="5 8" id="KW-0862">Zinc</keyword>
<dbReference type="Pfam" id="PF00596">
    <property type="entry name" value="Aldolase_II"/>
    <property type="match status" value="1"/>
</dbReference>
<keyword evidence="7 8" id="KW-0456">Lyase</keyword>
<dbReference type="SMART" id="SM01007">
    <property type="entry name" value="Aldolase_II"/>
    <property type="match status" value="1"/>
</dbReference>
<dbReference type="PANTHER" id="PTHR10640:SF7">
    <property type="entry name" value="METHYLTHIORIBULOSE-1-PHOSPHATE DEHYDRATASE"/>
    <property type="match status" value="1"/>
</dbReference>
<comment type="similarity">
    <text evidence="8">Belongs to the aldolase class II family. MtnB subfamily.</text>
</comment>
<dbReference type="SUPFAM" id="SSF53639">
    <property type="entry name" value="AraD/HMP-PK domain-like"/>
    <property type="match status" value="1"/>
</dbReference>
<name>A0ABN7RXY4_OIKDI</name>
<keyword evidence="11" id="KW-1185">Reference proteome</keyword>
<protein>
    <recommendedName>
        <fullName evidence="8">Probable methylthioribulose-1-phosphate dehydratase</fullName>
        <shortName evidence="8">MTRu-1-P dehydratase</shortName>
        <ecNumber evidence="8">4.2.1.109</ecNumber>
    </recommendedName>
</protein>
<feature type="binding site" evidence="8">
    <location>
        <position position="188"/>
    </location>
    <ligand>
        <name>Zn(2+)</name>
        <dbReference type="ChEBI" id="CHEBI:29105"/>
    </ligand>
</feature>
<dbReference type="Gene3D" id="3.40.225.10">
    <property type="entry name" value="Class II aldolase/adducin N-terminal domain"/>
    <property type="match status" value="1"/>
</dbReference>
<evidence type="ECO:0000256" key="5">
    <source>
        <dbReference type="ARBA" id="ARBA00022833"/>
    </source>
</evidence>
<dbReference type="EMBL" id="OU015568">
    <property type="protein sequence ID" value="CAG5085333.1"/>
    <property type="molecule type" value="Genomic_DNA"/>
</dbReference>
<comment type="catalytic activity">
    <reaction evidence="8">
        <text>5-(methylsulfanyl)-D-ribulose 1-phosphate = 5-methylsulfanyl-2,3-dioxopentyl phosphate + H2O</text>
        <dbReference type="Rhea" id="RHEA:15549"/>
        <dbReference type="ChEBI" id="CHEBI:15377"/>
        <dbReference type="ChEBI" id="CHEBI:58548"/>
        <dbReference type="ChEBI" id="CHEBI:58828"/>
        <dbReference type="EC" id="4.2.1.109"/>
    </reaction>
</comment>
<evidence type="ECO:0000256" key="6">
    <source>
        <dbReference type="ARBA" id="ARBA00023167"/>
    </source>
</evidence>
<comment type="cofactor">
    <cofactor evidence="8">
        <name>Zn(2+)</name>
        <dbReference type="ChEBI" id="CHEBI:29105"/>
    </cofactor>
    <text evidence="8">Binds 1 zinc ion per subunit.</text>
</comment>
<sequence length="231" mass="25969">MSRKLVDEQFDPSFPNDHPKNLIPELCRHFYNLGWATGTGGGISIRDDDDIYIAPSGVQKERIRPQDLFMTDMAGSKFEKPCDEKLKLSECTPLFMNAYNIRNAGAVMHSHSSKVVLASLIFGNEFRISHIEMIKGIKKGNTGVSYKYDEEVVIPIIENTLFEKDLEESMAKAIRDYPESNAVIVRRHGIYVWGATWQQAKSQAECIDYLCETAVEMKKIGVPISGGSTEV</sequence>
<dbReference type="HAMAP" id="MF_03116">
    <property type="entry name" value="Salvage_MtnB_euk"/>
    <property type="match status" value="1"/>
</dbReference>
<gene>
    <name evidence="10" type="ORF">OKIOD_LOCUS2425</name>
</gene>
<evidence type="ECO:0000256" key="8">
    <source>
        <dbReference type="HAMAP-Rule" id="MF_03116"/>
    </source>
</evidence>
<comment type="pathway">
    <text evidence="8">Amino-acid biosynthesis; L-methionine biosynthesis via salvage pathway; L-methionine from S-methyl-5-thio-alpha-D-ribose 1-phosphate: step 2/6.</text>
</comment>
<evidence type="ECO:0000313" key="11">
    <source>
        <dbReference type="Proteomes" id="UP001158576"/>
    </source>
</evidence>
<dbReference type="EC" id="4.2.1.109" evidence="8"/>
<dbReference type="InterPro" id="IPR001303">
    <property type="entry name" value="Aldolase_II/adducin_N"/>
</dbReference>
<dbReference type="InterPro" id="IPR036409">
    <property type="entry name" value="Aldolase_II/adducin_N_sf"/>
</dbReference>
<dbReference type="InterPro" id="IPR027514">
    <property type="entry name" value="Salvage_MtnB_euk"/>
</dbReference>
<feature type="binding site" evidence="8">
    <location>
        <position position="91"/>
    </location>
    <ligand>
        <name>substrate</name>
    </ligand>
</feature>
<evidence type="ECO:0000256" key="4">
    <source>
        <dbReference type="ARBA" id="ARBA00022723"/>
    </source>
</evidence>
<evidence type="ECO:0000313" key="10">
    <source>
        <dbReference type="EMBL" id="CAG5085333.1"/>
    </source>
</evidence>
<reference evidence="10 11" key="1">
    <citation type="submission" date="2021-04" db="EMBL/GenBank/DDBJ databases">
        <authorList>
            <person name="Bliznina A."/>
        </authorList>
    </citation>
    <scope>NUCLEOTIDE SEQUENCE [LARGE SCALE GENOMIC DNA]</scope>
</reference>
<feature type="domain" description="Class II aldolase/adducin N-terminal" evidence="9">
    <location>
        <begin position="21"/>
        <end position="215"/>
    </location>
</feature>
<keyword evidence="2 8" id="KW-0963">Cytoplasm</keyword>
<dbReference type="PANTHER" id="PTHR10640">
    <property type="entry name" value="METHYLTHIORIBULOSE-1-PHOSPHATE DEHYDRATASE"/>
    <property type="match status" value="1"/>
</dbReference>
<evidence type="ECO:0000259" key="9">
    <source>
        <dbReference type="SMART" id="SM01007"/>
    </source>
</evidence>
<evidence type="ECO:0000256" key="1">
    <source>
        <dbReference type="ARBA" id="ARBA00006274"/>
    </source>
</evidence>
<comment type="subcellular location">
    <subcellularLocation>
        <location evidence="8">Cytoplasm</location>
    </subcellularLocation>
</comment>
<feature type="binding site" evidence="8">
    <location>
        <position position="109"/>
    </location>
    <ligand>
        <name>Zn(2+)</name>
        <dbReference type="ChEBI" id="CHEBI:29105"/>
    </ligand>
</feature>
<evidence type="ECO:0000256" key="7">
    <source>
        <dbReference type="ARBA" id="ARBA00023239"/>
    </source>
</evidence>
<feature type="binding site" evidence="8">
    <location>
        <position position="111"/>
    </location>
    <ligand>
        <name>Zn(2+)</name>
        <dbReference type="ChEBI" id="CHEBI:29105"/>
    </ligand>
</feature>
<keyword evidence="4 8" id="KW-0479">Metal-binding</keyword>
<comment type="similarity">
    <text evidence="1">Belongs to the aldolase class II family. Adducin subfamily.</text>
</comment>
<keyword evidence="6 8" id="KW-0486">Methionine biosynthesis</keyword>
<comment type="function">
    <text evidence="8">Catalyzes the dehydration of methylthioribulose-1-phosphate (MTRu-1-P) into 2,3-diketo-5-methylthiopentyl-1-phosphate (DK-MTP-1-P).</text>
</comment>
<evidence type="ECO:0000256" key="3">
    <source>
        <dbReference type="ARBA" id="ARBA00022605"/>
    </source>
</evidence>
<organism evidence="10 11">
    <name type="scientific">Oikopleura dioica</name>
    <name type="common">Tunicate</name>
    <dbReference type="NCBI Taxonomy" id="34765"/>
    <lineage>
        <taxon>Eukaryota</taxon>
        <taxon>Metazoa</taxon>
        <taxon>Chordata</taxon>
        <taxon>Tunicata</taxon>
        <taxon>Appendicularia</taxon>
        <taxon>Copelata</taxon>
        <taxon>Oikopleuridae</taxon>
        <taxon>Oikopleura</taxon>
    </lineage>
</organism>
<keyword evidence="3 8" id="KW-0028">Amino-acid biosynthesis</keyword>
<proteinExistence type="inferred from homology"/>
<evidence type="ECO:0000256" key="2">
    <source>
        <dbReference type="ARBA" id="ARBA00022490"/>
    </source>
</evidence>
<dbReference type="Proteomes" id="UP001158576">
    <property type="component" value="Chromosome PAR"/>
</dbReference>
<dbReference type="NCBIfam" id="TIGR03328">
    <property type="entry name" value="salvage_mtnB"/>
    <property type="match status" value="1"/>
</dbReference>